<feature type="compositionally biased region" description="Basic residues" evidence="2">
    <location>
        <begin position="330"/>
        <end position="343"/>
    </location>
</feature>
<dbReference type="InterPro" id="IPR013883">
    <property type="entry name" value="TF_Iwr1_dom"/>
</dbReference>
<dbReference type="STRING" id="227321.Q5AW49"/>
<dbReference type="EMBL" id="BN001304">
    <property type="protein sequence ID" value="CBF79463.1"/>
    <property type="molecule type" value="Genomic_DNA"/>
</dbReference>
<reference evidence="5" key="1">
    <citation type="journal article" date="2005" name="Nature">
        <title>Sequencing of Aspergillus nidulans and comparative analysis with A. fumigatus and A. oryzae.</title>
        <authorList>
            <person name="Galagan J.E."/>
            <person name="Calvo S.E."/>
            <person name="Cuomo C."/>
            <person name="Ma L.J."/>
            <person name="Wortman J.R."/>
            <person name="Batzoglou S."/>
            <person name="Lee S.I."/>
            <person name="Basturkmen M."/>
            <person name="Spevak C.C."/>
            <person name="Clutterbuck J."/>
            <person name="Kapitonov V."/>
            <person name="Jurka J."/>
            <person name="Scazzocchio C."/>
            <person name="Farman M."/>
            <person name="Butler J."/>
            <person name="Purcell S."/>
            <person name="Harris S."/>
            <person name="Braus G.H."/>
            <person name="Draht O."/>
            <person name="Busch S."/>
            <person name="D'Enfert C."/>
            <person name="Bouchier C."/>
            <person name="Goldman G.H."/>
            <person name="Bell-Pedersen D."/>
            <person name="Griffiths-Jones S."/>
            <person name="Doonan J.H."/>
            <person name="Yu J."/>
            <person name="Vienken K."/>
            <person name="Pain A."/>
            <person name="Freitag M."/>
            <person name="Selker E.U."/>
            <person name="Archer D.B."/>
            <person name="Penalva M.A."/>
            <person name="Oakley B.R."/>
            <person name="Momany M."/>
            <person name="Tanaka T."/>
            <person name="Kumagai T."/>
            <person name="Asai K."/>
            <person name="Machida M."/>
            <person name="Nierman W.C."/>
            <person name="Denning D.W."/>
            <person name="Caddick M."/>
            <person name="Hynes M."/>
            <person name="Paoletti M."/>
            <person name="Fischer R."/>
            <person name="Miller B."/>
            <person name="Dyer P."/>
            <person name="Sachs M.S."/>
            <person name="Osmani S.A."/>
            <person name="Birren B.W."/>
        </authorList>
    </citation>
    <scope>NUCLEOTIDE SEQUENCE [LARGE SCALE GENOMIC DNA]</scope>
    <source>
        <strain evidence="5">FGSC A4 / ATCC 38163 / CBS 112.46 / NRRL 194 / M139</strain>
    </source>
</reference>
<dbReference type="Pfam" id="PF08574">
    <property type="entry name" value="Iwr1"/>
    <property type="match status" value="1"/>
</dbReference>
<sequence>MSLPPEQISIKRRREEEPVDTLYIQSDLHQTKRRFTDFVFQRVTVNGNNGYNAHGTSSAHLSHSGPQRVIRTPRSVSSLHQPKTTNTASGPVVPMVRATSPGAELREQKRIAAARKQAEDKLANALHGSPGSLKPETEATTTISHKSDSAPTREGVVSSASTERGTPSIRRFQISRSGTPMSPLRTTGGGVQKRRADSAVVVLVEKLRREPHSRRASLVADAAARADIAMSLAQEETPSRPRKRPVVNQAEKKWRAERQKAISAAKDHISQVLEKEAQARQSNWEEESDRLASQFERIALELDGEMEAEPTSSNQYAAPSPTRPAVPKPPLKHQPRVPNKHRTAPPAPEPERVNHQSEHEDGGESDEDYVYDTYIRHRLPDKGFMDPLASIELDQETWLRHHGIDSSRQDVGVIVITPEDEMYWDDFAEDEDDEDKWDSEDGDSNGELPSSLMRMPEANGTALIAENNPANDYPDEELSWDDEEDDAAAIYRKYRHGSDDEEFDWDGSGSEGGADGLGHRYGRSHVESDEDW</sequence>
<dbReference type="GO" id="GO:0005737">
    <property type="term" value="C:cytoplasm"/>
    <property type="evidence" value="ECO:0000318"/>
    <property type="project" value="GO_Central"/>
</dbReference>
<feature type="compositionally biased region" description="Basic and acidic residues" evidence="2">
    <location>
        <begin position="250"/>
        <end position="269"/>
    </location>
</feature>
<feature type="region of interest" description="Disordered" evidence="2">
    <location>
        <begin position="232"/>
        <end position="269"/>
    </location>
</feature>
<feature type="region of interest" description="Disordered" evidence="2">
    <location>
        <begin position="427"/>
        <end position="532"/>
    </location>
</feature>
<feature type="compositionally biased region" description="Acidic residues" evidence="2">
    <location>
        <begin position="473"/>
        <end position="487"/>
    </location>
</feature>
<dbReference type="InterPro" id="IPR040150">
    <property type="entry name" value="Iwr1"/>
</dbReference>
<feature type="region of interest" description="Disordered" evidence="2">
    <location>
        <begin position="75"/>
        <end position="95"/>
    </location>
</feature>
<dbReference type="GeneID" id="2869710"/>
<dbReference type="AlphaFoldDB" id="Q5AW49"/>
<feature type="compositionally biased region" description="Basic and acidic residues" evidence="2">
    <location>
        <begin position="349"/>
        <end position="362"/>
    </location>
</feature>
<dbReference type="RefSeq" id="XP_680750.1">
    <property type="nucleotide sequence ID" value="XM_675658.1"/>
</dbReference>
<accession>C8VBF7</accession>
<accession>Q5AW49</accession>
<name>Q5AW49_EMENI</name>
<dbReference type="eggNOG" id="ENOG502SE90">
    <property type="taxonomic scope" value="Eukaryota"/>
</dbReference>
<reference evidence="5" key="2">
    <citation type="journal article" date="2009" name="Fungal Genet. Biol.">
        <title>The 2008 update of the Aspergillus nidulans genome annotation: a community effort.</title>
        <authorList>
            <person name="Wortman J.R."/>
            <person name="Gilsenan J.M."/>
            <person name="Joardar V."/>
            <person name="Deegan J."/>
            <person name="Clutterbuck J."/>
            <person name="Andersen M.R."/>
            <person name="Archer D."/>
            <person name="Bencina M."/>
            <person name="Braus G."/>
            <person name="Coutinho P."/>
            <person name="von Dohren H."/>
            <person name="Doonan J."/>
            <person name="Driessen A.J."/>
            <person name="Durek P."/>
            <person name="Espeso E."/>
            <person name="Fekete E."/>
            <person name="Flipphi M."/>
            <person name="Estrada C.G."/>
            <person name="Geysens S."/>
            <person name="Goldman G."/>
            <person name="de Groot P.W."/>
            <person name="Hansen K."/>
            <person name="Harris S.D."/>
            <person name="Heinekamp T."/>
            <person name="Helmstaedt K."/>
            <person name="Henrissat B."/>
            <person name="Hofmann G."/>
            <person name="Homan T."/>
            <person name="Horio T."/>
            <person name="Horiuchi H."/>
            <person name="James S."/>
            <person name="Jones M."/>
            <person name="Karaffa L."/>
            <person name="Karanyi Z."/>
            <person name="Kato M."/>
            <person name="Keller N."/>
            <person name="Kelly D.E."/>
            <person name="Kiel J.A."/>
            <person name="Kim J.M."/>
            <person name="van der Klei I.J."/>
            <person name="Klis F.M."/>
            <person name="Kovalchuk A."/>
            <person name="Krasevec N."/>
            <person name="Kubicek C.P."/>
            <person name="Liu B."/>
            <person name="Maccabe A."/>
            <person name="Meyer V."/>
            <person name="Mirabito P."/>
            <person name="Miskei M."/>
            <person name="Mos M."/>
            <person name="Mullins J."/>
            <person name="Nelson D.R."/>
            <person name="Nielsen J."/>
            <person name="Oakley B.R."/>
            <person name="Osmani S.A."/>
            <person name="Pakula T."/>
            <person name="Paszewski A."/>
            <person name="Paulsen I."/>
            <person name="Pilsyk S."/>
            <person name="Pocsi I."/>
            <person name="Punt P.J."/>
            <person name="Ram A.F."/>
            <person name="Ren Q."/>
            <person name="Robellet X."/>
            <person name="Robson G."/>
            <person name="Seiboth B."/>
            <person name="van Solingen P."/>
            <person name="Specht T."/>
            <person name="Sun J."/>
            <person name="Taheri-Talesh N."/>
            <person name="Takeshita N."/>
            <person name="Ussery D."/>
            <person name="vanKuyk P.A."/>
            <person name="Visser H."/>
            <person name="van de Vondervoort P.J."/>
            <person name="de Vries R.P."/>
            <person name="Walton J."/>
            <person name="Xiang X."/>
            <person name="Xiong Y."/>
            <person name="Zeng A.P."/>
            <person name="Brandt B.W."/>
            <person name="Cornell M.J."/>
            <person name="van den Hondel C.A."/>
            <person name="Visser J."/>
            <person name="Oliver S.G."/>
            <person name="Turner G."/>
        </authorList>
    </citation>
    <scope>GENOME REANNOTATION</scope>
    <source>
        <strain evidence="5">FGSC A4 / ATCC 38163 / CBS 112.46 / NRRL 194 / M139</strain>
    </source>
</reference>
<organism evidence="4 5">
    <name type="scientific">Emericella nidulans (strain FGSC A4 / ATCC 38163 / CBS 112.46 / NRRL 194 / M139)</name>
    <name type="common">Aspergillus nidulans</name>
    <dbReference type="NCBI Taxonomy" id="227321"/>
    <lineage>
        <taxon>Eukaryota</taxon>
        <taxon>Fungi</taxon>
        <taxon>Dikarya</taxon>
        <taxon>Ascomycota</taxon>
        <taxon>Pezizomycotina</taxon>
        <taxon>Eurotiomycetes</taxon>
        <taxon>Eurotiomycetidae</taxon>
        <taxon>Eurotiales</taxon>
        <taxon>Aspergillaceae</taxon>
        <taxon>Aspergillus</taxon>
        <taxon>Aspergillus subgen. Nidulantes</taxon>
    </lineage>
</organism>
<protein>
    <recommendedName>
        <fullName evidence="3">Transcription factor Iwr1 domain-containing protein</fullName>
    </recommendedName>
</protein>
<feature type="compositionally biased region" description="Polar residues" evidence="2">
    <location>
        <begin position="75"/>
        <end position="89"/>
    </location>
</feature>
<gene>
    <name evidence="4" type="ORF">ANIA_07481</name>
</gene>
<dbReference type="KEGG" id="ani:ANIA_07481"/>
<dbReference type="InParanoid" id="Q5AW49"/>
<feature type="domain" description="Transcription factor Iwr1" evidence="3">
    <location>
        <begin position="367"/>
        <end position="447"/>
    </location>
</feature>
<evidence type="ECO:0000256" key="1">
    <source>
        <dbReference type="ARBA" id="ARBA00010218"/>
    </source>
</evidence>
<evidence type="ECO:0000313" key="4">
    <source>
        <dbReference type="EMBL" id="CBF79463.1"/>
    </source>
</evidence>
<feature type="region of interest" description="Disordered" evidence="2">
    <location>
        <begin position="125"/>
        <end position="166"/>
    </location>
</feature>
<feature type="region of interest" description="Disordered" evidence="2">
    <location>
        <begin position="306"/>
        <end position="368"/>
    </location>
</feature>
<dbReference type="OrthoDB" id="6255506at2759"/>
<dbReference type="GO" id="GO:0006606">
    <property type="term" value="P:protein import into nucleus"/>
    <property type="evidence" value="ECO:0007669"/>
    <property type="project" value="InterPro"/>
</dbReference>
<keyword evidence="5" id="KW-1185">Reference proteome</keyword>
<proteinExistence type="inferred from homology"/>
<feature type="compositionally biased region" description="Acidic residues" evidence="2">
    <location>
        <begin position="427"/>
        <end position="444"/>
    </location>
</feature>
<comment type="similarity">
    <text evidence="1">Belongs to the IWR1/SLC7A6OS family.</text>
</comment>
<dbReference type="PANTHER" id="PTHR28063">
    <property type="entry name" value="RNA POLYMERASE II NUCLEAR LOCALIZATION PROTEIN IWR1"/>
    <property type="match status" value="1"/>
</dbReference>
<evidence type="ECO:0000313" key="5">
    <source>
        <dbReference type="Proteomes" id="UP000000560"/>
    </source>
</evidence>
<dbReference type="Proteomes" id="UP000000560">
    <property type="component" value="Chromosome IV"/>
</dbReference>
<dbReference type="HOGENOM" id="CLU_042180_0_0_1"/>
<evidence type="ECO:0000259" key="3">
    <source>
        <dbReference type="Pfam" id="PF08574"/>
    </source>
</evidence>
<evidence type="ECO:0000256" key="2">
    <source>
        <dbReference type="SAM" id="MobiDB-lite"/>
    </source>
</evidence>
<dbReference type="OMA" id="EYWEHFA"/>
<dbReference type="PANTHER" id="PTHR28063:SF1">
    <property type="entry name" value="RNA POLYMERASE II NUCLEAR LOCALIZATION PROTEIN IWR1"/>
    <property type="match status" value="1"/>
</dbReference>